<evidence type="ECO:0000256" key="1">
    <source>
        <dbReference type="SAM" id="MobiDB-lite"/>
    </source>
</evidence>
<feature type="compositionally biased region" description="Basic and acidic residues" evidence="1">
    <location>
        <begin position="37"/>
        <end position="55"/>
    </location>
</feature>
<reference evidence="2" key="1">
    <citation type="submission" date="2019-06" db="EMBL/GenBank/DDBJ databases">
        <authorList>
            <person name="Zheng W."/>
        </authorList>
    </citation>
    <scope>NUCLEOTIDE SEQUENCE</scope>
    <source>
        <strain evidence="2">QDHG01</strain>
    </source>
</reference>
<organism evidence="2 3">
    <name type="scientific">Halteria grandinella</name>
    <dbReference type="NCBI Taxonomy" id="5974"/>
    <lineage>
        <taxon>Eukaryota</taxon>
        <taxon>Sar</taxon>
        <taxon>Alveolata</taxon>
        <taxon>Ciliophora</taxon>
        <taxon>Intramacronucleata</taxon>
        <taxon>Spirotrichea</taxon>
        <taxon>Stichotrichia</taxon>
        <taxon>Sporadotrichida</taxon>
        <taxon>Halteriidae</taxon>
        <taxon>Halteria</taxon>
    </lineage>
</organism>
<dbReference type="Proteomes" id="UP000785679">
    <property type="component" value="Unassembled WGS sequence"/>
</dbReference>
<comment type="caution">
    <text evidence="2">The sequence shown here is derived from an EMBL/GenBank/DDBJ whole genome shotgun (WGS) entry which is preliminary data.</text>
</comment>
<accession>A0A8J8T7Y3</accession>
<dbReference type="EMBL" id="RRYP01001628">
    <property type="protein sequence ID" value="TNV85684.1"/>
    <property type="molecule type" value="Genomic_DNA"/>
</dbReference>
<evidence type="ECO:0000313" key="2">
    <source>
        <dbReference type="EMBL" id="TNV85684.1"/>
    </source>
</evidence>
<evidence type="ECO:0000313" key="3">
    <source>
        <dbReference type="Proteomes" id="UP000785679"/>
    </source>
</evidence>
<dbReference type="AlphaFoldDB" id="A0A8J8T7Y3"/>
<sequence length="506" mass="58119">MNYKHQTGSIKSDAISLNKLKNSELSSPSQATFNKKLTKDASNDTRDTWWKNPERAPSEFQQMLKDVQKRIEKSGFEVKIGADIQQLRRKLKIPDFDDSFQFVQSRDYMQDNKKFVGALDEVRNFHKKASRKQMHSLQPHQQQKPTVKEVLNTSSYANNPKYSKALGIETETSARELIQKADKASPIEREKEHLQMHINKIKNIILNNPYKQHRGKELQDIVKKQSQSVLEAGYEHTKVQVKQPFKSPAIMTKRSADEGSENYADDYFHDYEKSNNENDQEQTFALQKEIKNEYKRMMQQYDVQPSQYSMVEAQSGANILLGRNSFYKSGNSGEMPIVNQIGLVGGKERMQLVKEEQKIFSGSALVQSPQQVVIDKYEMNLFPKDHMEKNPIIKLSKTSMKQQHLSPDTINFPGAKSMRKLQQQSYDLLQNSEIKNKKHKWNTSLKNDGSGGVSLAEQNFQLLPFLPGGGAKPVMKKEGLPEQILDYLNQKRTQFGEQPIAALKKE</sequence>
<protein>
    <submittedName>
        <fullName evidence="2">Uncharacterized protein</fullName>
    </submittedName>
</protein>
<name>A0A8J8T7Y3_HALGN</name>
<gene>
    <name evidence="2" type="ORF">FGO68_gene5169</name>
</gene>
<feature type="region of interest" description="Disordered" evidence="1">
    <location>
        <begin position="21"/>
        <end position="55"/>
    </location>
</feature>
<keyword evidence="3" id="KW-1185">Reference proteome</keyword>
<proteinExistence type="predicted"/>